<evidence type="ECO:0000256" key="7">
    <source>
        <dbReference type="ARBA" id="ARBA00023033"/>
    </source>
</evidence>
<dbReference type="InterPro" id="IPR050479">
    <property type="entry name" value="CYP11_CYP27_families"/>
</dbReference>
<dbReference type="PROSITE" id="PS00086">
    <property type="entry name" value="CYTOCHROME_P450"/>
    <property type="match status" value="1"/>
</dbReference>
<keyword evidence="12" id="KW-1185">Reference proteome</keyword>
<evidence type="ECO:0000256" key="9">
    <source>
        <dbReference type="RuleBase" id="RU000461"/>
    </source>
</evidence>
<accession>A0A8C2XTB2</accession>
<dbReference type="GO" id="GO:0020037">
    <property type="term" value="F:heme binding"/>
    <property type="evidence" value="ECO:0007669"/>
    <property type="project" value="InterPro"/>
</dbReference>
<dbReference type="Pfam" id="PF00067">
    <property type="entry name" value="p450"/>
    <property type="match status" value="1"/>
</dbReference>
<evidence type="ECO:0000313" key="12">
    <source>
        <dbReference type="Proteomes" id="UP000694565"/>
    </source>
</evidence>
<evidence type="ECO:0000313" key="11">
    <source>
        <dbReference type="Ensembl" id="ENSCLMP00005021683.1"/>
    </source>
</evidence>
<keyword evidence="3 8" id="KW-0349">Heme</keyword>
<gene>
    <name evidence="11" type="primary">si:dkey-91i10.3</name>
</gene>
<reference evidence="11" key="2">
    <citation type="submission" date="2025-09" db="UniProtKB">
        <authorList>
            <consortium name="Ensembl"/>
        </authorList>
    </citation>
    <scope>IDENTIFICATION</scope>
</reference>
<dbReference type="PANTHER" id="PTHR24279:SF123">
    <property type="entry name" value="CYTOCHROME P450 FAMILY 27 SUBFAMILY A MEMBER 1"/>
    <property type="match status" value="1"/>
</dbReference>
<dbReference type="GO" id="GO:0005506">
    <property type="term" value="F:iron ion binding"/>
    <property type="evidence" value="ECO:0007669"/>
    <property type="project" value="InterPro"/>
</dbReference>
<name>A0A8C2XTB2_CYCLU</name>
<organism evidence="11 12">
    <name type="scientific">Cyclopterus lumpus</name>
    <name type="common">Lumpsucker</name>
    <dbReference type="NCBI Taxonomy" id="8103"/>
    <lineage>
        <taxon>Eukaryota</taxon>
        <taxon>Metazoa</taxon>
        <taxon>Chordata</taxon>
        <taxon>Craniata</taxon>
        <taxon>Vertebrata</taxon>
        <taxon>Euteleostomi</taxon>
        <taxon>Actinopterygii</taxon>
        <taxon>Neopterygii</taxon>
        <taxon>Teleostei</taxon>
        <taxon>Neoteleostei</taxon>
        <taxon>Acanthomorphata</taxon>
        <taxon>Eupercaria</taxon>
        <taxon>Perciformes</taxon>
        <taxon>Cottioidei</taxon>
        <taxon>Cottales</taxon>
        <taxon>Cyclopteridae</taxon>
        <taxon>Cyclopterus</taxon>
    </lineage>
</organism>
<feature type="binding site" description="axial binding residue" evidence="8">
    <location>
        <position position="491"/>
    </location>
    <ligand>
        <name>heme</name>
        <dbReference type="ChEBI" id="CHEBI:30413"/>
    </ligand>
    <ligandPart>
        <name>Fe</name>
        <dbReference type="ChEBI" id="CHEBI:18248"/>
    </ligandPart>
</feature>
<reference evidence="11" key="1">
    <citation type="submission" date="2025-08" db="UniProtKB">
        <authorList>
            <consortium name="Ensembl"/>
        </authorList>
    </citation>
    <scope>IDENTIFICATION</scope>
</reference>
<keyword evidence="6 8" id="KW-0408">Iron</keyword>
<dbReference type="Ensembl" id="ENSCLMT00005022748.1">
    <property type="protein sequence ID" value="ENSCLMP00005021683.1"/>
    <property type="gene ID" value="ENSCLMG00005010750.1"/>
</dbReference>
<dbReference type="GO" id="GO:0071375">
    <property type="term" value="P:cellular response to peptide hormone stimulus"/>
    <property type="evidence" value="ECO:0007669"/>
    <property type="project" value="TreeGrafter"/>
</dbReference>
<dbReference type="InterPro" id="IPR001128">
    <property type="entry name" value="Cyt_P450"/>
</dbReference>
<dbReference type="GO" id="GO:0008203">
    <property type="term" value="P:cholesterol metabolic process"/>
    <property type="evidence" value="ECO:0007669"/>
    <property type="project" value="TreeGrafter"/>
</dbReference>
<dbReference type="GO" id="GO:0005743">
    <property type="term" value="C:mitochondrial inner membrane"/>
    <property type="evidence" value="ECO:0007669"/>
    <property type="project" value="TreeGrafter"/>
</dbReference>
<dbReference type="GeneTree" id="ENSGT00950000182905"/>
<dbReference type="InterPro" id="IPR002401">
    <property type="entry name" value="Cyt_P450_E_grp-I"/>
</dbReference>
<keyword evidence="7 9" id="KW-0503">Monooxygenase</keyword>
<evidence type="ECO:0000256" key="2">
    <source>
        <dbReference type="ARBA" id="ARBA00010617"/>
    </source>
</evidence>
<dbReference type="SUPFAM" id="SSF48264">
    <property type="entry name" value="Cytochrome P450"/>
    <property type="match status" value="1"/>
</dbReference>
<dbReference type="GO" id="GO:0016705">
    <property type="term" value="F:oxidoreductase activity, acting on paired donors, with incorporation or reduction of molecular oxygen"/>
    <property type="evidence" value="ECO:0007669"/>
    <property type="project" value="InterPro"/>
</dbReference>
<dbReference type="PANTHER" id="PTHR24279">
    <property type="entry name" value="CYTOCHROME P450"/>
    <property type="match status" value="1"/>
</dbReference>
<feature type="region of interest" description="Disordered" evidence="10">
    <location>
        <begin position="38"/>
        <end position="71"/>
    </location>
</feature>
<proteinExistence type="inferred from homology"/>
<comment type="cofactor">
    <cofactor evidence="1 8">
        <name>heme</name>
        <dbReference type="ChEBI" id="CHEBI:30413"/>
    </cofactor>
</comment>
<evidence type="ECO:0000256" key="6">
    <source>
        <dbReference type="ARBA" id="ARBA00023004"/>
    </source>
</evidence>
<dbReference type="GO" id="GO:0006704">
    <property type="term" value="P:glucocorticoid biosynthetic process"/>
    <property type="evidence" value="ECO:0007669"/>
    <property type="project" value="TreeGrafter"/>
</dbReference>
<dbReference type="GO" id="GO:0034650">
    <property type="term" value="P:cortisol metabolic process"/>
    <property type="evidence" value="ECO:0007669"/>
    <property type="project" value="TreeGrafter"/>
</dbReference>
<dbReference type="FunFam" id="1.10.630.10:FF:000006">
    <property type="entry name" value="Cytochrome P450 302a1, mitochondrial"/>
    <property type="match status" value="1"/>
</dbReference>
<dbReference type="PRINTS" id="PR00385">
    <property type="entry name" value="P450"/>
</dbReference>
<evidence type="ECO:0000256" key="5">
    <source>
        <dbReference type="ARBA" id="ARBA00023002"/>
    </source>
</evidence>
<keyword evidence="4 8" id="KW-0479">Metal-binding</keyword>
<dbReference type="InterPro" id="IPR036396">
    <property type="entry name" value="Cyt_P450_sf"/>
</dbReference>
<keyword evidence="5 9" id="KW-0560">Oxidoreductase</keyword>
<sequence length="552" mass="62748">QTDQDRPACLDQTTPEKRTVYPVNMLRKTAGSVGLRVTQQREGIQRLSPGPHGDKHASTTTSSPTVMGPSSKLKTMDQLGGPSLLTTLNWLFVKGYFKTTQQLQIEHSRIYGPLWKSKYGPLVVVNVASAEFIEQVLRQEGRLPVRTDMPHWRSYRELRNQAHGPLTEMGVNWQRIRSILNPRMLKPKHVSSYTNTINDVVSDFIHRVSLLRETNGGGVMVHDLTAELYKFAFEGICSVLFETRMGCMNQVVPEETQKFIFSVGEMFQLSPIIVLFPKSVWPYLPFWKQFVAAWDHLFKVAEGLIQQKMESIQQKVHLDQSVEGAYLTHLLLSDQMTVTEILGSITELLLAGVDTTSNTVSWCLYELAKQPEVQEQLYQEVMSVCPGDELPNSEDIARMPYLKAIVRETLRLYPVVPGNARVSVDNEIVVGDHLFPKDTLFHLCHYAVSYDEHIYPDAHSFLPQRWLRGAPEKSRQHPFGSLPFGFGIRACLGRRVAELEMYLLLSRLMKHYEVRPDPAGTAVKPITRTLLCPAKPIDLQFVDRPAKQRRAV</sequence>
<protein>
    <submittedName>
        <fullName evidence="11">Cytochrome P450 family 27 subfamily A member 3</fullName>
    </submittedName>
</protein>
<dbReference type="GO" id="GO:0006700">
    <property type="term" value="P:C21-steroid hormone biosynthetic process"/>
    <property type="evidence" value="ECO:0007669"/>
    <property type="project" value="TreeGrafter"/>
</dbReference>
<dbReference type="GO" id="GO:0042359">
    <property type="term" value="P:vitamin D metabolic process"/>
    <property type="evidence" value="ECO:0007669"/>
    <property type="project" value="UniProtKB-ARBA"/>
</dbReference>
<evidence type="ECO:0000256" key="10">
    <source>
        <dbReference type="SAM" id="MobiDB-lite"/>
    </source>
</evidence>
<dbReference type="Proteomes" id="UP000694565">
    <property type="component" value="Unplaced"/>
</dbReference>
<dbReference type="Gene3D" id="1.10.630.10">
    <property type="entry name" value="Cytochrome P450"/>
    <property type="match status" value="1"/>
</dbReference>
<dbReference type="AlphaFoldDB" id="A0A8C2XTB2"/>
<dbReference type="InterPro" id="IPR017972">
    <property type="entry name" value="Cyt_P450_CS"/>
</dbReference>
<evidence type="ECO:0000256" key="1">
    <source>
        <dbReference type="ARBA" id="ARBA00001971"/>
    </source>
</evidence>
<dbReference type="GO" id="GO:0004497">
    <property type="term" value="F:monooxygenase activity"/>
    <property type="evidence" value="ECO:0007669"/>
    <property type="project" value="UniProtKB-KW"/>
</dbReference>
<evidence type="ECO:0000256" key="3">
    <source>
        <dbReference type="ARBA" id="ARBA00022617"/>
    </source>
</evidence>
<evidence type="ECO:0000256" key="4">
    <source>
        <dbReference type="ARBA" id="ARBA00022723"/>
    </source>
</evidence>
<evidence type="ECO:0000256" key="8">
    <source>
        <dbReference type="PIRSR" id="PIRSR602401-1"/>
    </source>
</evidence>
<comment type="similarity">
    <text evidence="2 9">Belongs to the cytochrome P450 family.</text>
</comment>
<dbReference type="PRINTS" id="PR00463">
    <property type="entry name" value="EP450I"/>
</dbReference>